<organism evidence="3 4">
    <name type="scientific">Seohaeicola nanhaiensis</name>
    <dbReference type="NCBI Taxonomy" id="1387282"/>
    <lineage>
        <taxon>Bacteria</taxon>
        <taxon>Pseudomonadati</taxon>
        <taxon>Pseudomonadota</taxon>
        <taxon>Alphaproteobacteria</taxon>
        <taxon>Rhodobacterales</taxon>
        <taxon>Roseobacteraceae</taxon>
        <taxon>Seohaeicola</taxon>
    </lineage>
</organism>
<name>A0ABV9KAP4_9RHOB</name>
<feature type="region of interest" description="Disordered" evidence="1">
    <location>
        <begin position="120"/>
        <end position="144"/>
    </location>
</feature>
<accession>A0ABV9KAP4</accession>
<evidence type="ECO:0000259" key="2">
    <source>
        <dbReference type="Pfam" id="PF20066"/>
    </source>
</evidence>
<evidence type="ECO:0000256" key="1">
    <source>
        <dbReference type="SAM" id="MobiDB-lite"/>
    </source>
</evidence>
<feature type="domain" description="Glyoxalase-related protein" evidence="2">
    <location>
        <begin position="4"/>
        <end position="138"/>
    </location>
</feature>
<gene>
    <name evidence="3" type="ORF">ACFO5X_00175</name>
</gene>
<protein>
    <submittedName>
        <fullName evidence="3">Glyoxalase superfamily protein</fullName>
    </submittedName>
</protein>
<keyword evidence="4" id="KW-1185">Reference proteome</keyword>
<evidence type="ECO:0000313" key="3">
    <source>
        <dbReference type="EMBL" id="MFC4666953.1"/>
    </source>
</evidence>
<dbReference type="Pfam" id="PF20066">
    <property type="entry name" value="Glyoxalase_8"/>
    <property type="match status" value="1"/>
</dbReference>
<comment type="caution">
    <text evidence="3">The sequence shown here is derived from an EMBL/GenBank/DDBJ whole genome shotgun (WGS) entry which is preliminary data.</text>
</comment>
<evidence type="ECO:0000313" key="4">
    <source>
        <dbReference type="Proteomes" id="UP001595973"/>
    </source>
</evidence>
<sequence length="144" mass="15596">MRTPAEAKAQARTLRRALAASGHTVSHAEALELVAHQNGARDWNTLNARLMKEATGHVPLHLNGAVRGRYLGQPFTGRIVSLSQKGDGYAIAIQLDQPVDTVQFASFSNLRRRINGSIGRNGRSAARTSDGFPQLIVERDGGRT</sequence>
<dbReference type="Proteomes" id="UP001595973">
    <property type="component" value="Unassembled WGS sequence"/>
</dbReference>
<proteinExistence type="predicted"/>
<reference evidence="4" key="1">
    <citation type="journal article" date="2019" name="Int. J. Syst. Evol. Microbiol.">
        <title>The Global Catalogue of Microorganisms (GCM) 10K type strain sequencing project: providing services to taxonomists for standard genome sequencing and annotation.</title>
        <authorList>
            <consortium name="The Broad Institute Genomics Platform"/>
            <consortium name="The Broad Institute Genome Sequencing Center for Infectious Disease"/>
            <person name="Wu L."/>
            <person name="Ma J."/>
        </authorList>
    </citation>
    <scope>NUCLEOTIDE SEQUENCE [LARGE SCALE GENOMIC DNA]</scope>
    <source>
        <strain evidence="4">CGMCC 4.7283</strain>
    </source>
</reference>
<dbReference type="EMBL" id="JBHSGI010000002">
    <property type="protein sequence ID" value="MFC4666953.1"/>
    <property type="molecule type" value="Genomic_DNA"/>
</dbReference>
<dbReference type="RefSeq" id="WP_380714766.1">
    <property type="nucleotide sequence ID" value="NZ_JBHSGI010000002.1"/>
</dbReference>
<dbReference type="InterPro" id="IPR045517">
    <property type="entry name" value="Glyoxalase_8"/>
</dbReference>